<gene>
    <name evidence="1" type="ORF">HNP49_000803</name>
</gene>
<dbReference type="EMBL" id="JACHLL010000001">
    <property type="protein sequence ID" value="MBB6340653.1"/>
    <property type="molecule type" value="Genomic_DNA"/>
</dbReference>
<keyword evidence="2" id="KW-1185">Reference proteome</keyword>
<dbReference type="Gene3D" id="3.10.129.10">
    <property type="entry name" value="Hotdog Thioesterase"/>
    <property type="match status" value="1"/>
</dbReference>
<dbReference type="RefSeq" id="WP_184680805.1">
    <property type="nucleotide sequence ID" value="NZ_JACHLL010000001.1"/>
</dbReference>
<name>A0A7X0ER14_9PSED</name>
<dbReference type="SUPFAM" id="SSF54637">
    <property type="entry name" value="Thioesterase/thiol ester dehydrase-isomerase"/>
    <property type="match status" value="1"/>
</dbReference>
<dbReference type="InterPro" id="IPR051490">
    <property type="entry name" value="THEM6_lcsJ_thioesterase"/>
</dbReference>
<organism evidence="1 2">
    <name type="scientific">Pseudomonas fluvialis</name>
    <dbReference type="NCBI Taxonomy" id="1793966"/>
    <lineage>
        <taxon>Bacteria</taxon>
        <taxon>Pseudomonadati</taxon>
        <taxon>Pseudomonadota</taxon>
        <taxon>Gammaproteobacteria</taxon>
        <taxon>Pseudomonadales</taxon>
        <taxon>Pseudomonadaceae</taxon>
        <taxon>Pseudomonas</taxon>
    </lineage>
</organism>
<dbReference type="InterPro" id="IPR029069">
    <property type="entry name" value="HotDog_dom_sf"/>
</dbReference>
<dbReference type="Pfam" id="PF13279">
    <property type="entry name" value="4HBT_2"/>
    <property type="match status" value="1"/>
</dbReference>
<sequence>MNLLVRLFWLALRVWCRVPRDVHAVSRLHFRVWLHDLGWRDHLPNYRFMSFFELGRFDFWHASRLPFRRRYRTRLIAAQEVVYLRPIAPLARFSCSTRLLGWDEKYCYFLHQVHCGETLMAVGLVKEVCLWGGRVVSPAQVLQLPAQDVPVMQQWQRLQDELKTLC</sequence>
<accession>A0A7X0ER14</accession>
<comment type="caution">
    <text evidence="1">The sequence shown here is derived from an EMBL/GenBank/DDBJ whole genome shotgun (WGS) entry which is preliminary data.</text>
</comment>
<dbReference type="PANTHER" id="PTHR12475:SF4">
    <property type="entry name" value="PROTEIN THEM6"/>
    <property type="match status" value="1"/>
</dbReference>
<dbReference type="PANTHER" id="PTHR12475">
    <property type="match status" value="1"/>
</dbReference>
<dbReference type="CDD" id="cd00586">
    <property type="entry name" value="4HBT"/>
    <property type="match status" value="1"/>
</dbReference>
<evidence type="ECO:0000313" key="1">
    <source>
        <dbReference type="EMBL" id="MBB6340653.1"/>
    </source>
</evidence>
<protein>
    <submittedName>
        <fullName evidence="1">Acyl-CoA thioesterase FadM</fullName>
    </submittedName>
</protein>
<reference evidence="1 2" key="1">
    <citation type="submission" date="2020-08" db="EMBL/GenBank/DDBJ databases">
        <title>Functional genomics of gut bacteria from endangered species of beetles.</title>
        <authorList>
            <person name="Carlos-Shanley C."/>
        </authorList>
    </citation>
    <scope>NUCLEOTIDE SEQUENCE [LARGE SCALE GENOMIC DNA]</scope>
    <source>
        <strain evidence="1 2">S00202</strain>
    </source>
</reference>
<evidence type="ECO:0000313" key="2">
    <source>
        <dbReference type="Proteomes" id="UP000557193"/>
    </source>
</evidence>
<proteinExistence type="predicted"/>
<dbReference type="Proteomes" id="UP000557193">
    <property type="component" value="Unassembled WGS sequence"/>
</dbReference>
<dbReference type="AlphaFoldDB" id="A0A7X0ER14"/>